<dbReference type="SMART" id="SM01130">
    <property type="entry name" value="DHDPS"/>
    <property type="match status" value="1"/>
</dbReference>
<dbReference type="InterPro" id="IPR013785">
    <property type="entry name" value="Aldolase_TIM"/>
</dbReference>
<dbReference type="PANTHER" id="PTHR12128">
    <property type="entry name" value="DIHYDRODIPICOLINATE SYNTHASE"/>
    <property type="match status" value="1"/>
</dbReference>
<dbReference type="AlphaFoldDB" id="A0A381QVN2"/>
<evidence type="ECO:0000313" key="2">
    <source>
        <dbReference type="EMBL" id="SUZ83461.1"/>
    </source>
</evidence>
<dbReference type="EMBL" id="UINC01001551">
    <property type="protein sequence ID" value="SUZ83461.1"/>
    <property type="molecule type" value="Genomic_DNA"/>
</dbReference>
<sequence length="298" mass="31807">MADKFSGVHWMLATPFHEDESIDTASMGNLVDKAVSSGCQGMVCLGVTGEAARLTDRERHQVANTVIQRSHGLPVTVGATAGSTAAAIDRSKEAQELGAAAVMVSPPPIGKPNPDAVFNHYSMLANSIDIPIVVQDYPSTSGVHMSPDFIARLCGGIPAVEYLKLEDPPTPPKISAIRKLVGDDMPIFGGLGGVFLLEELVRGSAGAMTGFAYPEVLVDICRQMAEGDRVKAEDLFTRCLPLMLFEFQEGIGVGIRKYALHSRGFIENPKVRHPGPNPTDDTKGEFHRLVEATGLGSI</sequence>
<accession>A0A381QVN2</accession>
<keyword evidence="1" id="KW-0456">Lyase</keyword>
<dbReference type="PRINTS" id="PR00146">
    <property type="entry name" value="DHPICSNTHASE"/>
</dbReference>
<dbReference type="InterPro" id="IPR002220">
    <property type="entry name" value="DapA-like"/>
</dbReference>
<protein>
    <recommendedName>
        <fullName evidence="3">Dihydrodipicolinate synthase family protein</fullName>
    </recommendedName>
</protein>
<gene>
    <name evidence="2" type="ORF">METZ01_LOCUS36315</name>
</gene>
<dbReference type="SUPFAM" id="SSF51569">
    <property type="entry name" value="Aldolase"/>
    <property type="match status" value="1"/>
</dbReference>
<organism evidence="2">
    <name type="scientific">marine metagenome</name>
    <dbReference type="NCBI Taxonomy" id="408172"/>
    <lineage>
        <taxon>unclassified sequences</taxon>
        <taxon>metagenomes</taxon>
        <taxon>ecological metagenomes</taxon>
    </lineage>
</organism>
<proteinExistence type="predicted"/>
<dbReference type="PIRSF" id="PIRSF001365">
    <property type="entry name" value="DHDPS"/>
    <property type="match status" value="1"/>
</dbReference>
<name>A0A381QVN2_9ZZZZ</name>
<dbReference type="GO" id="GO:0008840">
    <property type="term" value="F:4-hydroxy-tetrahydrodipicolinate synthase activity"/>
    <property type="evidence" value="ECO:0007669"/>
    <property type="project" value="TreeGrafter"/>
</dbReference>
<evidence type="ECO:0008006" key="3">
    <source>
        <dbReference type="Google" id="ProtNLM"/>
    </source>
</evidence>
<dbReference type="PANTHER" id="PTHR12128:SF66">
    <property type="entry name" value="4-HYDROXY-2-OXOGLUTARATE ALDOLASE, MITOCHONDRIAL"/>
    <property type="match status" value="1"/>
</dbReference>
<dbReference type="Pfam" id="PF00701">
    <property type="entry name" value="DHDPS"/>
    <property type="match status" value="1"/>
</dbReference>
<dbReference type="CDD" id="cd00408">
    <property type="entry name" value="DHDPS-like"/>
    <property type="match status" value="1"/>
</dbReference>
<reference evidence="2" key="1">
    <citation type="submission" date="2018-05" db="EMBL/GenBank/DDBJ databases">
        <authorList>
            <person name="Lanie J.A."/>
            <person name="Ng W.-L."/>
            <person name="Kazmierczak K.M."/>
            <person name="Andrzejewski T.M."/>
            <person name="Davidsen T.M."/>
            <person name="Wayne K.J."/>
            <person name="Tettelin H."/>
            <person name="Glass J.I."/>
            <person name="Rusch D."/>
            <person name="Podicherti R."/>
            <person name="Tsui H.-C.T."/>
            <person name="Winkler M.E."/>
        </authorList>
    </citation>
    <scope>NUCLEOTIDE SEQUENCE</scope>
</reference>
<dbReference type="GO" id="GO:0005829">
    <property type="term" value="C:cytosol"/>
    <property type="evidence" value="ECO:0007669"/>
    <property type="project" value="TreeGrafter"/>
</dbReference>
<evidence type="ECO:0000256" key="1">
    <source>
        <dbReference type="ARBA" id="ARBA00023239"/>
    </source>
</evidence>
<dbReference type="Gene3D" id="3.20.20.70">
    <property type="entry name" value="Aldolase class I"/>
    <property type="match status" value="1"/>
</dbReference>